<accession>A0ACC2LHF2</accession>
<sequence length="147" mass="17149">MQSAEIRRIRSRRRRSAADLLVGHTDRTRFGLFPDLQRNRENTIVLGEEAAVSRYSLPSRCKKRRRRSDSIVSRPPIVSEKTRTDTQEDPYLLRRSRDREEEEQQQPIGKNKPEKKTTSLSVADHREEKVGLVVLSQKSPEKKRGRS</sequence>
<reference evidence="1 2" key="1">
    <citation type="journal article" date="2022" name="Hortic Res">
        <title>A haplotype resolved chromosomal level avocado genome allows analysis of novel avocado genes.</title>
        <authorList>
            <person name="Nath O."/>
            <person name="Fletcher S.J."/>
            <person name="Hayward A."/>
            <person name="Shaw L.M."/>
            <person name="Masouleh A.K."/>
            <person name="Furtado A."/>
            <person name="Henry R.J."/>
            <person name="Mitter N."/>
        </authorList>
    </citation>
    <scope>NUCLEOTIDE SEQUENCE [LARGE SCALE GENOMIC DNA]</scope>
    <source>
        <strain evidence="2">cv. Hass</strain>
    </source>
</reference>
<dbReference type="EMBL" id="CM056816">
    <property type="protein sequence ID" value="KAJ8632690.1"/>
    <property type="molecule type" value="Genomic_DNA"/>
</dbReference>
<keyword evidence="2" id="KW-1185">Reference proteome</keyword>
<evidence type="ECO:0000313" key="2">
    <source>
        <dbReference type="Proteomes" id="UP001234297"/>
    </source>
</evidence>
<proteinExistence type="predicted"/>
<comment type="caution">
    <text evidence="1">The sequence shown here is derived from an EMBL/GenBank/DDBJ whole genome shotgun (WGS) entry which is preliminary data.</text>
</comment>
<gene>
    <name evidence="1" type="ORF">MRB53_026026</name>
</gene>
<dbReference type="Proteomes" id="UP001234297">
    <property type="component" value="Chromosome 8"/>
</dbReference>
<protein>
    <submittedName>
        <fullName evidence="1">Uncharacterized protein</fullName>
    </submittedName>
</protein>
<evidence type="ECO:0000313" key="1">
    <source>
        <dbReference type="EMBL" id="KAJ8632690.1"/>
    </source>
</evidence>
<name>A0ACC2LHF2_PERAE</name>
<organism evidence="1 2">
    <name type="scientific">Persea americana</name>
    <name type="common">Avocado</name>
    <dbReference type="NCBI Taxonomy" id="3435"/>
    <lineage>
        <taxon>Eukaryota</taxon>
        <taxon>Viridiplantae</taxon>
        <taxon>Streptophyta</taxon>
        <taxon>Embryophyta</taxon>
        <taxon>Tracheophyta</taxon>
        <taxon>Spermatophyta</taxon>
        <taxon>Magnoliopsida</taxon>
        <taxon>Magnoliidae</taxon>
        <taxon>Laurales</taxon>
        <taxon>Lauraceae</taxon>
        <taxon>Persea</taxon>
    </lineage>
</organism>